<accession>A0ABD6BZK6</accession>
<evidence type="ECO:0000313" key="4">
    <source>
        <dbReference type="Proteomes" id="UP001597185"/>
    </source>
</evidence>
<evidence type="ECO:0000313" key="3">
    <source>
        <dbReference type="EMBL" id="MFD1570310.1"/>
    </source>
</evidence>
<dbReference type="Pfam" id="PF13519">
    <property type="entry name" value="VWA_2"/>
    <property type="match status" value="1"/>
</dbReference>
<dbReference type="SUPFAM" id="SSF53300">
    <property type="entry name" value="vWA-like"/>
    <property type="match status" value="1"/>
</dbReference>
<dbReference type="SMART" id="SM00327">
    <property type="entry name" value="VWA"/>
    <property type="match status" value="1"/>
</dbReference>
<feature type="domain" description="VWFA" evidence="2">
    <location>
        <begin position="616"/>
        <end position="792"/>
    </location>
</feature>
<dbReference type="EMBL" id="JBHUDB010000002">
    <property type="protein sequence ID" value="MFD1570310.1"/>
    <property type="molecule type" value="Genomic_DNA"/>
</dbReference>
<feature type="compositionally biased region" description="Acidic residues" evidence="1">
    <location>
        <begin position="255"/>
        <end position="273"/>
    </location>
</feature>
<gene>
    <name evidence="3" type="ORF">ACFR9T_06865</name>
</gene>
<dbReference type="Gene3D" id="3.40.50.410">
    <property type="entry name" value="von Willebrand factor, type A domain"/>
    <property type="match status" value="1"/>
</dbReference>
<feature type="compositionally biased region" description="Low complexity" evidence="1">
    <location>
        <begin position="336"/>
        <end position="353"/>
    </location>
</feature>
<name>A0ABD6BZK6_9EURY</name>
<organism evidence="3 4">
    <name type="scientific">Halorubrum laminariae</name>
    <dbReference type="NCBI Taxonomy" id="1433523"/>
    <lineage>
        <taxon>Archaea</taxon>
        <taxon>Methanobacteriati</taxon>
        <taxon>Methanobacteriota</taxon>
        <taxon>Stenosarchaea group</taxon>
        <taxon>Halobacteria</taxon>
        <taxon>Halobacteriales</taxon>
        <taxon>Haloferacaceae</taxon>
        <taxon>Halorubrum</taxon>
    </lineage>
</organism>
<dbReference type="AlphaFoldDB" id="A0ABD6BZK6"/>
<feature type="compositionally biased region" description="Acidic residues" evidence="1">
    <location>
        <begin position="404"/>
        <end position="416"/>
    </location>
</feature>
<dbReference type="RefSeq" id="WP_256418095.1">
    <property type="nucleotide sequence ID" value="NZ_JANHDL010000004.1"/>
</dbReference>
<feature type="compositionally biased region" description="Polar residues" evidence="1">
    <location>
        <begin position="299"/>
        <end position="313"/>
    </location>
</feature>
<dbReference type="PROSITE" id="PS50234">
    <property type="entry name" value="VWFA"/>
    <property type="match status" value="1"/>
</dbReference>
<dbReference type="Proteomes" id="UP001597185">
    <property type="component" value="Unassembled WGS sequence"/>
</dbReference>
<feature type="compositionally biased region" description="Acidic residues" evidence="1">
    <location>
        <begin position="374"/>
        <end position="388"/>
    </location>
</feature>
<comment type="caution">
    <text evidence="3">The sequence shown here is derived from an EMBL/GenBank/DDBJ whole genome shotgun (WGS) entry which is preliminary data.</text>
</comment>
<protein>
    <submittedName>
        <fullName evidence="3">VWA domain-containing protein</fullName>
    </submittedName>
</protein>
<feature type="compositionally biased region" description="Low complexity" evidence="1">
    <location>
        <begin position="497"/>
        <end position="507"/>
    </location>
</feature>
<evidence type="ECO:0000259" key="2">
    <source>
        <dbReference type="PROSITE" id="PS50234"/>
    </source>
</evidence>
<dbReference type="InterPro" id="IPR036465">
    <property type="entry name" value="vWFA_dom_sf"/>
</dbReference>
<sequence>MEVRVTENVATAAVVPASTEALVDGEQTEFSPSEASNLVESVNADYLVLVTGRAAPLESVCLNDQLTADSAYQFGLAIHETLHILKTAFGALQSLTEDRVEPAHREFVHELINITEDGAIENEAMTGDDFSQRSANRLTLINEALTQKPDEYPEDHEFSFGDALLKALHDRLIYDSGVTDLLLDETDTQFTFATDADRKAFTEIDAAIDQLATDILSLRSDATVAIHHHDKAASIKRIKRTIRFWNEDLKPLLADQDDPEGDADANDSDEAGEPESQQSGGDGDTETAPEDGSDGGPSLETTESGDSRQSVDQYPTIGNEPDPDGVDEGDEDSTDTSDGTDATDTTDDTGTTDTSDDADGRAGESPASEPAETTGEDTPTDDETDTPDTPEQTTSGQASLTDFGQDDDGDDGETTPDTDTGGDTGPTASRDEPAAPDTAAGAPEVETAQEATAPDTDTTSNQPPTEEEGQDSPEVPSPVHEPESLSSADFESDRQQAAETAADATVDETALERDLEAIDDQLAVEGAGQFAAVEDLDILPEPDPQDVPDIDWATIEGSAALVGGTLAKELRLDQQTNHRDGLSSGSTINVKTAYRLGYGDPRTFTETLPGDEKDYFLVLILDRSASMGPSYYDDEAESKISVATNGVARFALACESLDIDVAIIDFYRDDVRLVKPPAVETEFASEQILSTETGGKTPLAEALSLARTLADSSPRESLIISMTDDKPSDIDAVASEIAASYDPVCSLTIATDCKPGHPPEQAETLLREYDQTTTVYDPSQLESRLDELASLLSVY</sequence>
<feature type="compositionally biased region" description="Polar residues" evidence="1">
    <location>
        <begin position="455"/>
        <end position="464"/>
    </location>
</feature>
<feature type="compositionally biased region" description="Acidic residues" evidence="1">
    <location>
        <begin position="283"/>
        <end position="293"/>
    </location>
</feature>
<keyword evidence="4" id="KW-1185">Reference proteome</keyword>
<feature type="compositionally biased region" description="Acidic residues" evidence="1">
    <location>
        <begin position="321"/>
        <end position="335"/>
    </location>
</feature>
<reference evidence="3 4" key="1">
    <citation type="journal article" date="2019" name="Int. J. Syst. Evol. Microbiol.">
        <title>The Global Catalogue of Microorganisms (GCM) 10K type strain sequencing project: providing services to taxonomists for standard genome sequencing and annotation.</title>
        <authorList>
            <consortium name="The Broad Institute Genomics Platform"/>
            <consortium name="The Broad Institute Genome Sequencing Center for Infectious Disease"/>
            <person name="Wu L."/>
            <person name="Ma J."/>
        </authorList>
    </citation>
    <scope>NUCLEOTIDE SEQUENCE [LARGE SCALE GENOMIC DNA]</scope>
    <source>
        <strain evidence="3 4">CGMCC 1.12689</strain>
    </source>
</reference>
<proteinExistence type="predicted"/>
<evidence type="ECO:0000256" key="1">
    <source>
        <dbReference type="SAM" id="MobiDB-lite"/>
    </source>
</evidence>
<feature type="region of interest" description="Disordered" evidence="1">
    <location>
        <begin position="252"/>
        <end position="507"/>
    </location>
</feature>
<dbReference type="InterPro" id="IPR002035">
    <property type="entry name" value="VWF_A"/>
</dbReference>